<keyword evidence="3" id="KW-1185">Reference proteome</keyword>
<evidence type="ECO:0000313" key="2">
    <source>
        <dbReference type="EMBL" id="MCT7374916.1"/>
    </source>
</evidence>
<dbReference type="PROSITE" id="PS51352">
    <property type="entry name" value="THIOREDOXIN_2"/>
    <property type="match status" value="1"/>
</dbReference>
<dbReference type="InterPro" id="IPR013766">
    <property type="entry name" value="Thioredoxin_domain"/>
</dbReference>
<dbReference type="InterPro" id="IPR036249">
    <property type="entry name" value="Thioredoxin-like_sf"/>
</dbReference>
<organism evidence="2 3">
    <name type="scientific">Chelativorans salis</name>
    <dbReference type="NCBI Taxonomy" id="2978478"/>
    <lineage>
        <taxon>Bacteria</taxon>
        <taxon>Pseudomonadati</taxon>
        <taxon>Pseudomonadota</taxon>
        <taxon>Alphaproteobacteria</taxon>
        <taxon>Hyphomicrobiales</taxon>
        <taxon>Phyllobacteriaceae</taxon>
        <taxon>Chelativorans</taxon>
    </lineage>
</organism>
<gene>
    <name evidence="2" type="ORF">N5A92_07680</name>
</gene>
<name>A0ABT2LJZ2_9HYPH</name>
<accession>A0ABT2LJZ2</accession>
<sequence>MQHQVVSREEWLAARKALLEREKQASRLRDEINEARRALPWVKIDKDYVFDTPQGRKTLADLFDGRSQLVVQHFMFTPSWEAGCPGCSFEADHVDGARQHFLHKGVTYVAISRAPVEKIEAYRKRMGWSFPWVSSGDSDFNYDFNVSFRKEDLEKGTATYNYTPLKEDPGVEDLPGMSVFYKDADGTVYHTYSTFGRGGEEVLGALMYLDLTPIGRNEKTPLDWIHRHDEYPEEQRKAS</sequence>
<feature type="domain" description="Thioredoxin" evidence="1">
    <location>
        <begin position="39"/>
        <end position="211"/>
    </location>
</feature>
<dbReference type="Proteomes" id="UP001320831">
    <property type="component" value="Unassembled WGS sequence"/>
</dbReference>
<protein>
    <submittedName>
        <fullName evidence="2">DUF899 domain-containing protein</fullName>
    </submittedName>
</protein>
<dbReference type="EMBL" id="JAOCZP010000002">
    <property type="protein sequence ID" value="MCT7374916.1"/>
    <property type="molecule type" value="Genomic_DNA"/>
</dbReference>
<evidence type="ECO:0000259" key="1">
    <source>
        <dbReference type="PROSITE" id="PS51352"/>
    </source>
</evidence>
<dbReference type="RefSeq" id="WP_260901502.1">
    <property type="nucleotide sequence ID" value="NZ_JAOCZP010000002.1"/>
</dbReference>
<dbReference type="SUPFAM" id="SSF52833">
    <property type="entry name" value="Thioredoxin-like"/>
    <property type="match status" value="1"/>
</dbReference>
<reference evidence="2 3" key="1">
    <citation type="submission" date="2022-09" db="EMBL/GenBank/DDBJ databases">
        <title>Chelativorans salina sp. nov., a novel slightly halophilic bacterium isolated from a saline lake sediment enrichment.</title>
        <authorList>
            <person name="Gao L."/>
            <person name="Fang B.-Z."/>
            <person name="Li W.-J."/>
        </authorList>
    </citation>
    <scope>NUCLEOTIDE SEQUENCE [LARGE SCALE GENOMIC DNA]</scope>
    <source>
        <strain evidence="2 3">EGI FJ00035</strain>
    </source>
</reference>
<dbReference type="Gene3D" id="3.40.30.10">
    <property type="entry name" value="Glutaredoxin"/>
    <property type="match status" value="1"/>
</dbReference>
<evidence type="ECO:0000313" key="3">
    <source>
        <dbReference type="Proteomes" id="UP001320831"/>
    </source>
</evidence>
<dbReference type="InterPro" id="IPR010296">
    <property type="entry name" value="DUF899_thioredox"/>
</dbReference>
<proteinExistence type="predicted"/>
<comment type="caution">
    <text evidence="2">The sequence shown here is derived from an EMBL/GenBank/DDBJ whole genome shotgun (WGS) entry which is preliminary data.</text>
</comment>
<dbReference type="Pfam" id="PF05988">
    <property type="entry name" value="DUF899"/>
    <property type="match status" value="1"/>
</dbReference>